<feature type="chain" id="PRO_5036217751" evidence="1">
    <location>
        <begin position="27"/>
        <end position="349"/>
    </location>
</feature>
<dbReference type="RefSeq" id="WP_171674362.1">
    <property type="nucleotide sequence ID" value="NZ_BAAAGT010000001.1"/>
</dbReference>
<evidence type="ECO:0000313" key="3">
    <source>
        <dbReference type="EMBL" id="NOL41892.1"/>
    </source>
</evidence>
<organism evidence="3 4">
    <name type="scientific">Kribbella sandramycini</name>
    <dbReference type="NCBI Taxonomy" id="60450"/>
    <lineage>
        <taxon>Bacteria</taxon>
        <taxon>Bacillati</taxon>
        <taxon>Actinomycetota</taxon>
        <taxon>Actinomycetes</taxon>
        <taxon>Propionibacteriales</taxon>
        <taxon>Kribbellaceae</taxon>
        <taxon>Kribbella</taxon>
    </lineage>
</organism>
<dbReference type="EMBL" id="JABJRC010000003">
    <property type="protein sequence ID" value="NOL41892.1"/>
    <property type="molecule type" value="Genomic_DNA"/>
</dbReference>
<proteinExistence type="predicted"/>
<evidence type="ECO:0000256" key="1">
    <source>
        <dbReference type="SAM" id="SignalP"/>
    </source>
</evidence>
<accession>A0A7Y4L1R0</accession>
<evidence type="ECO:0000313" key="5">
    <source>
        <dbReference type="Proteomes" id="UP000553957"/>
    </source>
</evidence>
<keyword evidence="4" id="KW-1185">Reference proteome</keyword>
<reference evidence="2 5" key="2">
    <citation type="submission" date="2020-08" db="EMBL/GenBank/DDBJ databases">
        <title>Sequencing the genomes of 1000 actinobacteria strains.</title>
        <authorList>
            <person name="Klenk H.-P."/>
        </authorList>
    </citation>
    <scope>NUCLEOTIDE SEQUENCE [LARGE SCALE GENOMIC DNA]</scope>
    <source>
        <strain evidence="2 5">DSM 15626</strain>
    </source>
</reference>
<dbReference type="Proteomes" id="UP000553957">
    <property type="component" value="Unassembled WGS sequence"/>
</dbReference>
<protein>
    <submittedName>
        <fullName evidence="3">Uncharacterized protein</fullName>
    </submittedName>
</protein>
<comment type="caution">
    <text evidence="3">The sequence shown here is derived from an EMBL/GenBank/DDBJ whole genome shotgun (WGS) entry which is preliminary data.</text>
</comment>
<evidence type="ECO:0000313" key="2">
    <source>
        <dbReference type="EMBL" id="MBB6565629.1"/>
    </source>
</evidence>
<reference evidence="3 4" key="1">
    <citation type="submission" date="2020-05" db="EMBL/GenBank/DDBJ databases">
        <title>Genome sequence of Kribbella sandramycini ATCC 39419.</title>
        <authorList>
            <person name="Maclea K.S."/>
            <person name="Fair J.L."/>
        </authorList>
    </citation>
    <scope>NUCLEOTIDE SEQUENCE [LARGE SCALE GENOMIC DNA]</scope>
    <source>
        <strain evidence="3 4">ATCC 39419</strain>
    </source>
</reference>
<keyword evidence="1" id="KW-0732">Signal</keyword>
<name>A0A7Y4L1R0_9ACTN</name>
<evidence type="ECO:0000313" key="4">
    <source>
        <dbReference type="Proteomes" id="UP000534306"/>
    </source>
</evidence>
<sequence length="349" mass="35971">MKTRILAALCAVPLAAGVLGAAPAYAEPDPLLSVTSVQLSKTSVTVTGLQTEKIDVTVKGGYDSDNPGDENTTLNVYLKRTSGSGDLTRVVSTDLKRTAGTVQNGTWTGPLNVPSTADGTFTVFGVGTGPYGSPGSGMPYDITPYAGQNVLVKGSHQPKITWTVSPAVVPVGKPYKITWKVTDSATGKPFGGKVRVGAGVDNVCAEGGPAQTFTDANGVLTKSYAASDAAFLHCFEVPTEPYAIVSESFFVKRQAGVSATPAKTSAKVGTVVPVNGSVSGAPYKCAVHFQRLQGASQWRTVSSSTVRSSGRFTVDGKAVAKGKLSYRVLLSACDNFAAASSKSFAITGV</sequence>
<feature type="signal peptide" evidence="1">
    <location>
        <begin position="1"/>
        <end position="26"/>
    </location>
</feature>
<dbReference type="EMBL" id="JACHKF010000001">
    <property type="protein sequence ID" value="MBB6565629.1"/>
    <property type="molecule type" value="Genomic_DNA"/>
</dbReference>
<dbReference type="Proteomes" id="UP000534306">
    <property type="component" value="Unassembled WGS sequence"/>
</dbReference>
<dbReference type="AlphaFoldDB" id="A0A7Y4L1R0"/>
<gene>
    <name evidence="2" type="ORF">HNR71_001266</name>
    <name evidence="3" type="ORF">HPO96_16725</name>
</gene>